<evidence type="ECO:0000313" key="4">
    <source>
        <dbReference type="Proteomes" id="UP000775129"/>
    </source>
</evidence>
<evidence type="ECO:0000313" key="3">
    <source>
        <dbReference type="EMBL" id="HJF49476.1"/>
    </source>
</evidence>
<feature type="transmembrane region" description="Helical" evidence="2">
    <location>
        <begin position="415"/>
        <end position="436"/>
    </location>
</feature>
<protein>
    <submittedName>
        <fullName evidence="3">Uncharacterized protein</fullName>
    </submittedName>
</protein>
<dbReference type="Proteomes" id="UP000775129">
    <property type="component" value="Unassembled WGS sequence"/>
</dbReference>
<dbReference type="EMBL" id="DYWO01000192">
    <property type="protein sequence ID" value="HJF49476.1"/>
    <property type="molecule type" value="Genomic_DNA"/>
</dbReference>
<reference evidence="3" key="2">
    <citation type="submission" date="2021-09" db="EMBL/GenBank/DDBJ databases">
        <authorList>
            <person name="Gilroy R."/>
        </authorList>
    </citation>
    <scope>NUCLEOTIDE SEQUENCE</scope>
    <source>
        <strain evidence="3">1647</strain>
    </source>
</reference>
<gene>
    <name evidence="3" type="ORF">K8W24_06705</name>
</gene>
<sequence>MLGHPLPPRAAPRLLAAGGALVLAAPVLPALAGPVPELPVLAEGEPPAIAYAAQGPEVSGGASLAEAPSLEPGLHRDVLERGGAESGEDGTVKYYRIAVEDGQRVHAAATIAAPPVAGGLPEESTPLTLDVSFLTAGGEACDDTGRTDVGESQEGDGPITTTAVSEAMGPDGCAGEELFVKVAREGPKDREDPLPVELQLAVQPAGLGGGAPALEEPLEDDGARPVAPEDPEPLEPGRSIADATEVAPGSYVLELVPGETALLRLPVQEGQRLRWRTEVVSGPEQGAGQISVRVLDAVRSPVTVGGGPTGIGAPGEVRGGGMAAPVDLGNRSSDDDAIRSAWLPGTHTIQLHRLQRDAADDAEGGAPVRIILTLEVEGEPAEDAAEGEVLELGDVGTSGRWDLTGGEGVGRVLRLAGAGVLGLGGLGLAVAGALVLRRR</sequence>
<accession>A0A921GNV9</accession>
<keyword evidence="2" id="KW-0472">Membrane</keyword>
<reference evidence="3" key="1">
    <citation type="journal article" date="2021" name="PeerJ">
        <title>Extensive microbial diversity within the chicken gut microbiome revealed by metagenomics and culture.</title>
        <authorList>
            <person name="Gilroy R."/>
            <person name="Ravi A."/>
            <person name="Getino M."/>
            <person name="Pursley I."/>
            <person name="Horton D.L."/>
            <person name="Alikhan N.F."/>
            <person name="Baker D."/>
            <person name="Gharbi K."/>
            <person name="Hall N."/>
            <person name="Watson M."/>
            <person name="Adriaenssens E.M."/>
            <person name="Foster-Nyarko E."/>
            <person name="Jarju S."/>
            <person name="Secka A."/>
            <person name="Antonio M."/>
            <person name="Oren A."/>
            <person name="Chaudhuri R.R."/>
            <person name="La Ragione R."/>
            <person name="Hildebrand F."/>
            <person name="Pallen M.J."/>
        </authorList>
    </citation>
    <scope>NUCLEOTIDE SEQUENCE</scope>
    <source>
        <strain evidence="3">1647</strain>
    </source>
</reference>
<comment type="caution">
    <text evidence="3">The sequence shown here is derived from an EMBL/GenBank/DDBJ whole genome shotgun (WGS) entry which is preliminary data.</text>
</comment>
<feature type="region of interest" description="Disordered" evidence="1">
    <location>
        <begin position="206"/>
        <end position="238"/>
    </location>
</feature>
<organism evidence="3 4">
    <name type="scientific">Brachybacterium paraconglomeratum</name>
    <dbReference type="NCBI Taxonomy" id="173362"/>
    <lineage>
        <taxon>Bacteria</taxon>
        <taxon>Bacillati</taxon>
        <taxon>Actinomycetota</taxon>
        <taxon>Actinomycetes</taxon>
        <taxon>Micrococcales</taxon>
        <taxon>Dermabacteraceae</taxon>
        <taxon>Brachybacterium</taxon>
    </lineage>
</organism>
<keyword evidence="2" id="KW-0812">Transmembrane</keyword>
<dbReference type="AlphaFoldDB" id="A0A921GNV9"/>
<keyword evidence="2" id="KW-1133">Transmembrane helix</keyword>
<name>A0A921GNV9_9MICO</name>
<evidence type="ECO:0000256" key="2">
    <source>
        <dbReference type="SAM" id="Phobius"/>
    </source>
</evidence>
<evidence type="ECO:0000256" key="1">
    <source>
        <dbReference type="SAM" id="MobiDB-lite"/>
    </source>
</evidence>
<proteinExistence type="predicted"/>